<dbReference type="AlphaFoldDB" id="A0A8I6S6I1"/>
<dbReference type="EnsemblMetazoa" id="XM_014401209.2">
    <property type="protein sequence ID" value="XP_014256695.1"/>
    <property type="gene ID" value="LOC106670685"/>
</dbReference>
<evidence type="ECO:0000256" key="1">
    <source>
        <dbReference type="SAM" id="MobiDB-lite"/>
    </source>
</evidence>
<keyword evidence="4" id="KW-1185">Reference proteome</keyword>
<keyword evidence="2" id="KW-1133">Transmembrane helix</keyword>
<keyword evidence="2" id="KW-0472">Membrane</keyword>
<evidence type="ECO:0000313" key="4">
    <source>
        <dbReference type="Proteomes" id="UP000494040"/>
    </source>
</evidence>
<sequence>MKPRGDNGCAIRGGGVASKKMRKRKELDALVGGVSAKRVGGCKRPGSGGVSPQDQLLSESTGEEDYWGTKMNGKEKRRYANGGVKRGSGACSALLRLCTVLLIMACVVATVTVMWLFIDIREQATYLRSQLDQVTAGTQGVPEEIQQCHSLTRQLQNNQTQLFASLATISQKLVNFTNMISAVQGGLSNVQSKLHESPELINVPKGLQALSQSVATFTSSMQDVQATTLQLSEQYKTLSASIEKLSFNITDLHITVGDLKEFVHKNVGNVSTSHDVVNDKIVSTVLDKLYPNISLIQQSVSQRLNWTKDDQHKDHKTIETLQENSNNMSSHLISLQNEFGLYKFKYDQLVQNLSQINLQVSRNSDDLNNMKSEFNNMTNTLSYYGKEKVTFNNILTNNNNNVSWKLNHTEMTATNKSNPIQGGDKTHLDQ</sequence>
<organism evidence="3 4">
    <name type="scientific">Cimex lectularius</name>
    <name type="common">Bed bug</name>
    <name type="synonym">Acanthia lectularia</name>
    <dbReference type="NCBI Taxonomy" id="79782"/>
    <lineage>
        <taxon>Eukaryota</taxon>
        <taxon>Metazoa</taxon>
        <taxon>Ecdysozoa</taxon>
        <taxon>Arthropoda</taxon>
        <taxon>Hexapoda</taxon>
        <taxon>Insecta</taxon>
        <taxon>Pterygota</taxon>
        <taxon>Neoptera</taxon>
        <taxon>Paraneoptera</taxon>
        <taxon>Hemiptera</taxon>
        <taxon>Heteroptera</taxon>
        <taxon>Panheteroptera</taxon>
        <taxon>Cimicomorpha</taxon>
        <taxon>Cimicidae</taxon>
        <taxon>Cimex</taxon>
    </lineage>
</organism>
<protein>
    <submittedName>
        <fullName evidence="3">Uncharacterized protein</fullName>
    </submittedName>
</protein>
<reference evidence="3" key="1">
    <citation type="submission" date="2022-01" db="UniProtKB">
        <authorList>
            <consortium name="EnsemblMetazoa"/>
        </authorList>
    </citation>
    <scope>IDENTIFICATION</scope>
</reference>
<dbReference type="KEGG" id="clec:106670685"/>
<dbReference type="Proteomes" id="UP000494040">
    <property type="component" value="Unassembled WGS sequence"/>
</dbReference>
<gene>
    <name evidence="3" type="primary">106670685</name>
</gene>
<dbReference type="OMA" id="YIRKCGP"/>
<feature type="compositionally biased region" description="Polar residues" evidence="1">
    <location>
        <begin position="50"/>
        <end position="60"/>
    </location>
</feature>
<dbReference type="Gene3D" id="1.10.287.1490">
    <property type="match status" value="1"/>
</dbReference>
<dbReference type="PANTHER" id="PTHR15717">
    <property type="entry name" value="PROTEIN KIAA0494"/>
    <property type="match status" value="1"/>
</dbReference>
<proteinExistence type="predicted"/>
<keyword evidence="2" id="KW-0812">Transmembrane</keyword>
<accession>A0A8I6S6I1</accession>
<feature type="transmembrane region" description="Helical" evidence="2">
    <location>
        <begin position="94"/>
        <end position="118"/>
    </location>
</feature>
<dbReference type="PANTHER" id="PTHR15717:SF2">
    <property type="entry name" value="EF-HAND CALCIUM-BINDING DOMAIN-CONTAINING PROTEIN 14"/>
    <property type="match status" value="1"/>
</dbReference>
<dbReference type="OrthoDB" id="10009315at2759"/>
<dbReference type="InterPro" id="IPR042352">
    <property type="entry name" value="EFCAB14"/>
</dbReference>
<dbReference type="EnsemblMetazoa" id="XM_014401208.2">
    <property type="protein sequence ID" value="XP_014256694.1"/>
    <property type="gene ID" value="LOC106670685"/>
</dbReference>
<name>A0A8I6S6I1_CIMLE</name>
<feature type="region of interest" description="Disordered" evidence="1">
    <location>
        <begin position="42"/>
        <end position="68"/>
    </location>
</feature>
<evidence type="ECO:0000256" key="2">
    <source>
        <dbReference type="SAM" id="Phobius"/>
    </source>
</evidence>
<evidence type="ECO:0000313" key="3">
    <source>
        <dbReference type="EnsemblMetazoa" id="XP_014256695.1"/>
    </source>
</evidence>